<dbReference type="AlphaFoldDB" id="A0A936ZNU1"/>
<evidence type="ECO:0000313" key="6">
    <source>
        <dbReference type="EMBL" id="MBL0420760.1"/>
    </source>
</evidence>
<dbReference type="InterPro" id="IPR023343">
    <property type="entry name" value="Penicillin_amidase_dom1"/>
</dbReference>
<dbReference type="EMBL" id="JAEQNA010000003">
    <property type="protein sequence ID" value="MBL0420760.1"/>
    <property type="molecule type" value="Genomic_DNA"/>
</dbReference>
<dbReference type="InterPro" id="IPR014395">
    <property type="entry name" value="Pen/GL7ACA/AHL_acylase"/>
</dbReference>
<dbReference type="Gene3D" id="1.10.439.10">
    <property type="entry name" value="Penicillin Amidohydrolase, domain 1"/>
    <property type="match status" value="1"/>
</dbReference>
<accession>A0A936ZNU1</accession>
<dbReference type="GO" id="GO:0016811">
    <property type="term" value="F:hydrolase activity, acting on carbon-nitrogen (but not peptide) bonds, in linear amides"/>
    <property type="evidence" value="ECO:0007669"/>
    <property type="project" value="InterPro"/>
</dbReference>
<evidence type="ECO:0000256" key="2">
    <source>
        <dbReference type="ARBA" id="ARBA00022801"/>
    </source>
</evidence>
<dbReference type="PANTHER" id="PTHR34218">
    <property type="entry name" value="PEPTIDASE S45 PENICILLIN AMIDASE"/>
    <property type="match status" value="1"/>
</dbReference>
<dbReference type="Pfam" id="PF01804">
    <property type="entry name" value="Penicil_amidase"/>
    <property type="match status" value="1"/>
</dbReference>
<feature type="binding site" evidence="5">
    <location>
        <position position="344"/>
    </location>
    <ligand>
        <name>Ca(2+)</name>
        <dbReference type="ChEBI" id="CHEBI:29108"/>
    </ligand>
</feature>
<dbReference type="InterPro" id="IPR043146">
    <property type="entry name" value="Penicillin_amidase_N_B-knob"/>
</dbReference>
<proteinExistence type="inferred from homology"/>
<dbReference type="GO" id="GO:0046872">
    <property type="term" value="F:metal ion binding"/>
    <property type="evidence" value="ECO:0007669"/>
    <property type="project" value="UniProtKB-KW"/>
</dbReference>
<comment type="cofactor">
    <cofactor evidence="5">
        <name>Ca(2+)</name>
        <dbReference type="ChEBI" id="CHEBI:29108"/>
    </cofactor>
    <text evidence="5">Binds 1 Ca(2+) ion per dimer.</text>
</comment>
<evidence type="ECO:0000256" key="1">
    <source>
        <dbReference type="ARBA" id="ARBA00006586"/>
    </source>
</evidence>
<dbReference type="Gene3D" id="1.10.1400.10">
    <property type="match status" value="1"/>
</dbReference>
<keyword evidence="7" id="KW-1185">Reference proteome</keyword>
<dbReference type="SUPFAM" id="SSF56235">
    <property type="entry name" value="N-terminal nucleophile aminohydrolases (Ntn hydrolases)"/>
    <property type="match status" value="1"/>
</dbReference>
<name>A0A936ZNU1_9BURK</name>
<feature type="binding site" evidence="5">
    <location>
        <position position="190"/>
    </location>
    <ligand>
        <name>Ca(2+)</name>
        <dbReference type="ChEBI" id="CHEBI:29108"/>
    </ligand>
</feature>
<comment type="similarity">
    <text evidence="1">Belongs to the peptidase S45 family.</text>
</comment>
<dbReference type="InterPro" id="IPR002692">
    <property type="entry name" value="S45"/>
</dbReference>
<dbReference type="Gene3D" id="3.60.20.10">
    <property type="entry name" value="Glutamine Phosphoribosylpyrophosphate, subunit 1, domain 1"/>
    <property type="match status" value="1"/>
</dbReference>
<comment type="caution">
    <text evidence="6">The sequence shown here is derived from an EMBL/GenBank/DDBJ whole genome shotgun (WGS) entry which is preliminary data.</text>
</comment>
<dbReference type="InterPro" id="IPR043147">
    <property type="entry name" value="Penicillin_amidase_A-knob"/>
</dbReference>
<keyword evidence="3" id="KW-0865">Zymogen</keyword>
<evidence type="ECO:0000313" key="7">
    <source>
        <dbReference type="Proteomes" id="UP000613011"/>
    </source>
</evidence>
<dbReference type="Proteomes" id="UP000613011">
    <property type="component" value="Unassembled WGS sequence"/>
</dbReference>
<dbReference type="Gene3D" id="2.30.120.10">
    <property type="match status" value="1"/>
</dbReference>
<gene>
    <name evidence="6" type="ORF">JI739_10430</name>
</gene>
<dbReference type="PANTHER" id="PTHR34218:SF4">
    <property type="entry name" value="ACYL-HOMOSERINE LACTONE ACYLASE QUIP"/>
    <property type="match status" value="1"/>
</dbReference>
<keyword evidence="2" id="KW-0378">Hydrolase</keyword>
<dbReference type="PIRSF" id="PIRSF001227">
    <property type="entry name" value="Pen_acylase"/>
    <property type="match status" value="1"/>
</dbReference>
<evidence type="ECO:0000256" key="5">
    <source>
        <dbReference type="PIRSR" id="PIRSR001227-2"/>
    </source>
</evidence>
<dbReference type="CDD" id="cd03747">
    <property type="entry name" value="Ntn_PGA_like"/>
    <property type="match status" value="1"/>
</dbReference>
<organism evidence="6 7">
    <name type="scientific">Ramlibacter aurantiacus</name>
    <dbReference type="NCBI Taxonomy" id="2801330"/>
    <lineage>
        <taxon>Bacteria</taxon>
        <taxon>Pseudomonadati</taxon>
        <taxon>Pseudomonadota</taxon>
        <taxon>Betaproteobacteria</taxon>
        <taxon>Burkholderiales</taxon>
        <taxon>Comamonadaceae</taxon>
        <taxon>Ramlibacter</taxon>
    </lineage>
</organism>
<feature type="active site" description="Nucleophile" evidence="4">
    <location>
        <position position="263"/>
    </location>
</feature>
<keyword evidence="5" id="KW-0106">Calcium</keyword>
<reference evidence="6" key="1">
    <citation type="submission" date="2021-01" db="EMBL/GenBank/DDBJ databases">
        <title>Ramlibacter sp. strain AW1 16S ribosomal RNA gene Genome sequencing and assembly.</title>
        <authorList>
            <person name="Kang M."/>
        </authorList>
    </citation>
    <scope>NUCLEOTIDE SEQUENCE</scope>
    <source>
        <strain evidence="6">AW1</strain>
    </source>
</reference>
<protein>
    <submittedName>
        <fullName evidence="6">Penicillin acylase family protein</fullName>
    </submittedName>
</protein>
<sequence>MVAASWRRRIGFAIAPVLLAAAGVLGLLAWRSFPVLDGELRVGGLGAPVDVRRDAADVTHIEAASLADAYFAIGWVHAQERGWQLEFNRRLMRGELSEVLGPRTLATDRLLRTLGILPAAQAQWERLPARERRLLQSYADGINAFHAGGSQLPSPEFHLLRVQPGRWTPQDSMGWALMMALDLGANWGNEFARLSLLQRLSTDELWQLMPPYPGEPPATTVDLAALYRSLDVYRDRPPHQRTGIEAGPDPWLAGLGHAEGVGSNNWVVAGSRSASGRPLLANDPHLSLHVPAIWYMARLKAPAEPGGRATDVIGATLPGLPVVVLGRTAGVAWSYTNTAPDVQDLYLEQIDPERPGRYRTPGGWASFSEREELIRVKGEPDHRLRVRATRHGPVVSDVMPGYADVIDTRRYVLALRWAALDADNTTVQAGMAANEAQTVDELLQASALHHSPMQNLLAADTQGRMAFEAIGRVPLRRGDDELRGIAPAPGWDARHDWAGWLPASAHPRATHEAIAARGWWATANQRVLPPGYSHFIGGDWATPERFERIEQLLAASDRHDLRSMAAIQADTVSSASRRLLPLLQRVRSSHPLAAEAQAQLRGFDGDMRADAAAPLIVAAWADEMTRALVAPRIGAEKFQALYGKRSFRPGLELMLEQPAIGRAWCAPLSCEQHAAAALDRALVRIAADQGREVAEWRWGRAHPALSVHRPLGSVPLLARVFDVSVPSPGDAWTVNVGQYLPNHREQPFASRHAASLRTLYDLADPERSLFISQAGQSGLVFSSRYRDMAGEWARVQYRPLRLNPPHWVHQLVLRPGPAPSGR</sequence>
<feature type="binding site" evidence="5">
    <location>
        <position position="341"/>
    </location>
    <ligand>
        <name>Ca(2+)</name>
        <dbReference type="ChEBI" id="CHEBI:29108"/>
    </ligand>
</feature>
<evidence type="ECO:0000256" key="3">
    <source>
        <dbReference type="ARBA" id="ARBA00023145"/>
    </source>
</evidence>
<evidence type="ECO:0000256" key="4">
    <source>
        <dbReference type="PIRSR" id="PIRSR001227-1"/>
    </source>
</evidence>
<dbReference type="InterPro" id="IPR029055">
    <property type="entry name" value="Ntn_hydrolases_N"/>
</dbReference>
<keyword evidence="5" id="KW-0479">Metal-binding</keyword>
<dbReference type="GO" id="GO:0017000">
    <property type="term" value="P:antibiotic biosynthetic process"/>
    <property type="evidence" value="ECO:0007669"/>
    <property type="project" value="InterPro"/>
</dbReference>